<keyword evidence="4" id="KW-1185">Reference proteome</keyword>
<reference evidence="3 4" key="1">
    <citation type="journal article" date="2022" name="Allergy">
        <title>Genome assembly and annotation of Periplaneta americana reveal a comprehensive cockroach allergen profile.</title>
        <authorList>
            <person name="Wang L."/>
            <person name="Xiong Q."/>
            <person name="Saelim N."/>
            <person name="Wang L."/>
            <person name="Nong W."/>
            <person name="Wan A.T."/>
            <person name="Shi M."/>
            <person name="Liu X."/>
            <person name="Cao Q."/>
            <person name="Hui J.H.L."/>
            <person name="Sookrung N."/>
            <person name="Leung T.F."/>
            <person name="Tungtrongchitr A."/>
            <person name="Tsui S.K.W."/>
        </authorList>
    </citation>
    <scope>NUCLEOTIDE SEQUENCE [LARGE SCALE GENOMIC DNA]</scope>
    <source>
        <strain evidence="3">PWHHKU_190912</strain>
    </source>
</reference>
<evidence type="ECO:0000259" key="2">
    <source>
        <dbReference type="Pfam" id="PF01498"/>
    </source>
</evidence>
<evidence type="ECO:0000256" key="1">
    <source>
        <dbReference type="SAM" id="MobiDB-lite"/>
    </source>
</evidence>
<dbReference type="Pfam" id="PF01498">
    <property type="entry name" value="HTH_Tnp_Tc3_2"/>
    <property type="match status" value="1"/>
</dbReference>
<organism evidence="3 4">
    <name type="scientific">Periplaneta americana</name>
    <name type="common">American cockroach</name>
    <name type="synonym">Blatta americana</name>
    <dbReference type="NCBI Taxonomy" id="6978"/>
    <lineage>
        <taxon>Eukaryota</taxon>
        <taxon>Metazoa</taxon>
        <taxon>Ecdysozoa</taxon>
        <taxon>Arthropoda</taxon>
        <taxon>Hexapoda</taxon>
        <taxon>Insecta</taxon>
        <taxon>Pterygota</taxon>
        <taxon>Neoptera</taxon>
        <taxon>Polyneoptera</taxon>
        <taxon>Dictyoptera</taxon>
        <taxon>Blattodea</taxon>
        <taxon>Blattoidea</taxon>
        <taxon>Blattidae</taxon>
        <taxon>Blattinae</taxon>
        <taxon>Periplaneta</taxon>
    </lineage>
</organism>
<sequence>MHDSTARRWARLSREGIEHRQPGSGRRSVSTRAQDSALVAELEANLHQSASSIKVNARFPGSSRTVIRRLRDVGHYPRVAATKRCITDDHRLFRLSFAEENVNFD</sequence>
<feature type="domain" description="Transposase Tc1-like" evidence="2">
    <location>
        <begin position="37"/>
        <end position="103"/>
    </location>
</feature>
<protein>
    <recommendedName>
        <fullName evidence="2">Transposase Tc1-like domain-containing protein</fullName>
    </recommendedName>
</protein>
<accession>A0ABQ8RWL9</accession>
<dbReference type="InterPro" id="IPR002492">
    <property type="entry name" value="Transposase_Tc1-like"/>
</dbReference>
<dbReference type="EMBL" id="JAJSOF020000040">
    <property type="protein sequence ID" value="KAJ4426070.1"/>
    <property type="molecule type" value="Genomic_DNA"/>
</dbReference>
<feature type="region of interest" description="Disordered" evidence="1">
    <location>
        <begin position="1"/>
        <end position="33"/>
    </location>
</feature>
<evidence type="ECO:0000313" key="4">
    <source>
        <dbReference type="Proteomes" id="UP001148838"/>
    </source>
</evidence>
<name>A0ABQ8RWL9_PERAM</name>
<gene>
    <name evidence="3" type="ORF">ANN_26879</name>
</gene>
<dbReference type="Proteomes" id="UP001148838">
    <property type="component" value="Unassembled WGS sequence"/>
</dbReference>
<feature type="compositionally biased region" description="Basic and acidic residues" evidence="1">
    <location>
        <begin position="1"/>
        <end position="21"/>
    </location>
</feature>
<evidence type="ECO:0000313" key="3">
    <source>
        <dbReference type="EMBL" id="KAJ4426070.1"/>
    </source>
</evidence>
<comment type="caution">
    <text evidence="3">The sequence shown here is derived from an EMBL/GenBank/DDBJ whole genome shotgun (WGS) entry which is preliminary data.</text>
</comment>
<proteinExistence type="predicted"/>